<evidence type="ECO:0000256" key="9">
    <source>
        <dbReference type="ARBA" id="ARBA00022855"/>
    </source>
</evidence>
<dbReference type="GO" id="GO:0005576">
    <property type="term" value="C:extracellular region"/>
    <property type="evidence" value="ECO:0007669"/>
    <property type="project" value="UniProtKB-SubCell"/>
</dbReference>
<keyword evidence="7" id="KW-0597">Phosphoprotein</keyword>
<dbReference type="InterPro" id="IPR035972">
    <property type="entry name" value="GLA-like_dom_SF"/>
</dbReference>
<evidence type="ECO:0000313" key="15">
    <source>
        <dbReference type="Proteomes" id="UP000736164"/>
    </source>
</evidence>
<feature type="domain" description="Gla" evidence="13">
    <location>
        <begin position="60"/>
        <end position="92"/>
    </location>
</feature>
<evidence type="ECO:0000259" key="13">
    <source>
        <dbReference type="PROSITE" id="PS50998"/>
    </source>
</evidence>
<keyword evidence="15" id="KW-1185">Reference proteome</keyword>
<keyword evidence="10" id="KW-1015">Disulfide bond</keyword>
<feature type="non-terminal residue" evidence="14">
    <location>
        <position position="1"/>
    </location>
</feature>
<evidence type="ECO:0000256" key="4">
    <source>
        <dbReference type="ARBA" id="ARBA00022473"/>
    </source>
</evidence>
<sequence length="107" mass="12329">MNALLQFTVLSLLATLCVSYDSYESNESLEDIFIGSRRANSYMRPVQPGSYYPRRILKSPVEIRTEICEDSLQCKRYAMYHGYQQAYERYFGGPAQSGRRGRGAQPR</sequence>
<accession>A0A8J7NS23</accession>
<keyword evidence="11" id="KW-0891">Chondrogenesis</keyword>
<dbReference type="AlphaFoldDB" id="A0A8J7NS23"/>
<dbReference type="InterPro" id="IPR000294">
    <property type="entry name" value="GLA_domain"/>
</dbReference>
<keyword evidence="12" id="KW-0732">Signal</keyword>
<feature type="non-terminal residue" evidence="14">
    <location>
        <position position="107"/>
    </location>
</feature>
<dbReference type="EMBL" id="JAAWVO010037582">
    <property type="protein sequence ID" value="MBN3317991.1"/>
    <property type="molecule type" value="Genomic_DNA"/>
</dbReference>
<evidence type="ECO:0000256" key="12">
    <source>
        <dbReference type="SAM" id="SignalP"/>
    </source>
</evidence>
<dbReference type="InterPro" id="IPR027118">
    <property type="entry name" value="MGP"/>
</dbReference>
<keyword evidence="9" id="KW-0892">Osteogenesis</keyword>
<proteinExistence type="inferred from homology"/>
<gene>
    <name evidence="14" type="primary">Mgp</name>
    <name evidence="14" type="ORF">GTO95_0017882</name>
</gene>
<reference evidence="14" key="1">
    <citation type="journal article" date="2021" name="Cell">
        <title>Tracing the genetic footprints of vertebrate landing in non-teleost ray-finned fishes.</title>
        <authorList>
            <person name="Bi X."/>
            <person name="Wang K."/>
            <person name="Yang L."/>
            <person name="Pan H."/>
            <person name="Jiang H."/>
            <person name="Wei Q."/>
            <person name="Fang M."/>
            <person name="Yu H."/>
            <person name="Zhu C."/>
            <person name="Cai Y."/>
            <person name="He Y."/>
            <person name="Gan X."/>
            <person name="Zeng H."/>
            <person name="Yu D."/>
            <person name="Zhu Y."/>
            <person name="Jiang H."/>
            <person name="Qiu Q."/>
            <person name="Yang H."/>
            <person name="Zhang Y.E."/>
            <person name="Wang W."/>
            <person name="Zhu M."/>
            <person name="He S."/>
            <person name="Zhang G."/>
        </authorList>
    </citation>
    <scope>NUCLEOTIDE SEQUENCE</scope>
    <source>
        <strain evidence="14">Allg_001</strain>
    </source>
</reference>
<comment type="subcellular location">
    <subcellularLocation>
        <location evidence="1">Secreted</location>
    </subcellularLocation>
</comment>
<evidence type="ECO:0000256" key="6">
    <source>
        <dbReference type="ARBA" id="ARBA00022525"/>
    </source>
</evidence>
<dbReference type="Pfam" id="PF25890">
    <property type="entry name" value="BGLAP_C"/>
    <property type="match status" value="1"/>
</dbReference>
<keyword evidence="5" id="KW-0301">Gamma-carboxyglutamic acid</keyword>
<dbReference type="InterPro" id="IPR058704">
    <property type="entry name" value="BGLAP-like_C"/>
</dbReference>
<name>A0A8J7NS23_ATRSP</name>
<dbReference type="GO" id="GO:0031012">
    <property type="term" value="C:extracellular matrix"/>
    <property type="evidence" value="ECO:0007669"/>
    <property type="project" value="InterPro"/>
</dbReference>
<organism evidence="14 15">
    <name type="scientific">Atractosteus spatula</name>
    <name type="common">Alligator gar</name>
    <name type="synonym">Lepisosteus spatula</name>
    <dbReference type="NCBI Taxonomy" id="7917"/>
    <lineage>
        <taxon>Eukaryota</taxon>
        <taxon>Metazoa</taxon>
        <taxon>Chordata</taxon>
        <taxon>Craniata</taxon>
        <taxon>Vertebrata</taxon>
        <taxon>Euteleostomi</taxon>
        <taxon>Actinopterygii</taxon>
        <taxon>Neopterygii</taxon>
        <taxon>Holostei</taxon>
        <taxon>Semionotiformes</taxon>
        <taxon>Lepisosteidae</taxon>
        <taxon>Atractosteus</taxon>
    </lineage>
</organism>
<evidence type="ECO:0000313" key="14">
    <source>
        <dbReference type="EMBL" id="MBN3317991.1"/>
    </source>
</evidence>
<evidence type="ECO:0000256" key="8">
    <source>
        <dbReference type="ARBA" id="ARBA00022782"/>
    </source>
</evidence>
<comment type="similarity">
    <text evidence="2">Belongs to the osteocalcin/matrix Gla protein family.</text>
</comment>
<evidence type="ECO:0000256" key="11">
    <source>
        <dbReference type="ARBA" id="ARBA00023188"/>
    </source>
</evidence>
<comment type="caution">
    <text evidence="14">The sequence shown here is derived from an EMBL/GenBank/DDBJ whole genome shotgun (WGS) entry which is preliminary data.</text>
</comment>
<feature type="signal peptide" evidence="12">
    <location>
        <begin position="1"/>
        <end position="19"/>
    </location>
</feature>
<evidence type="ECO:0000256" key="5">
    <source>
        <dbReference type="ARBA" id="ARBA00022479"/>
    </source>
</evidence>
<protein>
    <recommendedName>
        <fullName evidence="3">Matrix Gla protein</fullName>
    </recommendedName>
</protein>
<keyword evidence="4" id="KW-0217">Developmental protein</keyword>
<feature type="chain" id="PRO_5035319921" description="Matrix Gla protein" evidence="12">
    <location>
        <begin position="20"/>
        <end position="107"/>
    </location>
</feature>
<evidence type="ECO:0000256" key="1">
    <source>
        <dbReference type="ARBA" id="ARBA00004613"/>
    </source>
</evidence>
<dbReference type="SUPFAM" id="SSF57630">
    <property type="entry name" value="GLA-domain"/>
    <property type="match status" value="1"/>
</dbReference>
<evidence type="ECO:0000256" key="2">
    <source>
        <dbReference type="ARBA" id="ARBA00008850"/>
    </source>
</evidence>
<dbReference type="PANTHER" id="PTHR10109">
    <property type="entry name" value="MATRIX GLA PROTEIN"/>
    <property type="match status" value="1"/>
</dbReference>
<dbReference type="GO" id="GO:0005509">
    <property type="term" value="F:calcium ion binding"/>
    <property type="evidence" value="ECO:0007669"/>
    <property type="project" value="InterPro"/>
</dbReference>
<dbReference type="SMART" id="SM00069">
    <property type="entry name" value="GLA"/>
    <property type="match status" value="1"/>
</dbReference>
<keyword evidence="6" id="KW-0964">Secreted</keyword>
<dbReference type="GO" id="GO:0030154">
    <property type="term" value="P:cell differentiation"/>
    <property type="evidence" value="ECO:0007669"/>
    <property type="project" value="UniProtKB-KW"/>
</dbReference>
<keyword evidence="8" id="KW-0221">Differentiation</keyword>
<dbReference type="GO" id="GO:0051216">
    <property type="term" value="P:cartilage development"/>
    <property type="evidence" value="ECO:0007669"/>
    <property type="project" value="UniProtKB-KW"/>
</dbReference>
<dbReference type="PROSITE" id="PS50998">
    <property type="entry name" value="GLA_2"/>
    <property type="match status" value="1"/>
</dbReference>
<dbReference type="GO" id="GO:0001503">
    <property type="term" value="P:ossification"/>
    <property type="evidence" value="ECO:0007669"/>
    <property type="project" value="UniProtKB-KW"/>
</dbReference>
<evidence type="ECO:0000256" key="7">
    <source>
        <dbReference type="ARBA" id="ARBA00022553"/>
    </source>
</evidence>
<dbReference type="PANTHER" id="PTHR10109:SF0">
    <property type="entry name" value="MATRIX GLA PROTEIN"/>
    <property type="match status" value="1"/>
</dbReference>
<evidence type="ECO:0000256" key="3">
    <source>
        <dbReference type="ARBA" id="ARBA00017145"/>
    </source>
</evidence>
<dbReference type="Proteomes" id="UP000736164">
    <property type="component" value="Unassembled WGS sequence"/>
</dbReference>
<evidence type="ECO:0000256" key="10">
    <source>
        <dbReference type="ARBA" id="ARBA00023157"/>
    </source>
</evidence>